<dbReference type="Gene3D" id="2.60.120.10">
    <property type="entry name" value="Jelly Rolls"/>
    <property type="match status" value="1"/>
</dbReference>
<dbReference type="Proteomes" id="UP000027153">
    <property type="component" value="Unassembled WGS sequence"/>
</dbReference>
<evidence type="ECO:0000313" key="2">
    <source>
        <dbReference type="EMBL" id="KCZ71038.1"/>
    </source>
</evidence>
<evidence type="ECO:0000259" key="1">
    <source>
        <dbReference type="Pfam" id="PF07883"/>
    </source>
</evidence>
<proteinExistence type="predicted"/>
<dbReference type="Pfam" id="PF07883">
    <property type="entry name" value="Cupin_2"/>
    <property type="match status" value="1"/>
</dbReference>
<feature type="domain" description="Cupin type-2" evidence="1">
    <location>
        <begin position="29"/>
        <end position="97"/>
    </location>
</feature>
<accession>A0A062V359</accession>
<dbReference type="EMBL" id="JMIY01000007">
    <property type="protein sequence ID" value="KCZ71038.1"/>
    <property type="molecule type" value="Genomic_DNA"/>
</dbReference>
<dbReference type="SUPFAM" id="SSF51182">
    <property type="entry name" value="RmlC-like cupins"/>
    <property type="match status" value="1"/>
</dbReference>
<dbReference type="AlphaFoldDB" id="A0A062V359"/>
<dbReference type="InterPro" id="IPR013096">
    <property type="entry name" value="Cupin_2"/>
</dbReference>
<protein>
    <submittedName>
        <fullName evidence="2">Cupin domain-containing protein</fullName>
    </submittedName>
</protein>
<comment type="caution">
    <text evidence="2">The sequence shown here is derived from an EMBL/GenBank/DDBJ whole genome shotgun (WGS) entry which is preliminary data.</text>
</comment>
<gene>
    <name evidence="2" type="ORF">ANME2D_03068</name>
</gene>
<keyword evidence="3" id="KW-1185">Reference proteome</keyword>
<evidence type="ECO:0000313" key="3">
    <source>
        <dbReference type="Proteomes" id="UP000027153"/>
    </source>
</evidence>
<dbReference type="InterPro" id="IPR011051">
    <property type="entry name" value="RmlC_Cupin_sf"/>
</dbReference>
<name>A0A062V359_9EURY</name>
<sequence>MIEMKDALQTAPTVYTLLMENDRVRVLDVRVKPGEKVAMHAHPDHVAYVLGGQRLKFTSKDGKSKEYELKAGQVLWIEAGPHSVENISKVEAHVIMVELKPLIRPEIL</sequence>
<reference evidence="2 3" key="1">
    <citation type="journal article" date="2013" name="Nature">
        <title>Anaerobic oxidation of methane coupled to nitrate reduction in a novel archaeal lineage.</title>
        <authorList>
            <person name="Haroon M.F."/>
            <person name="Hu S."/>
            <person name="Shi Y."/>
            <person name="Imelfort M."/>
            <person name="Keller J."/>
            <person name="Hugenholtz P."/>
            <person name="Yuan Z."/>
            <person name="Tyson G.W."/>
        </authorList>
    </citation>
    <scope>NUCLEOTIDE SEQUENCE [LARGE SCALE GENOMIC DNA]</scope>
    <source>
        <strain evidence="2 3">ANME-2d</strain>
    </source>
</reference>
<dbReference type="InterPro" id="IPR014710">
    <property type="entry name" value="RmlC-like_jellyroll"/>
</dbReference>
<organism evidence="2 3">
    <name type="scientific">Candidatus Methanoperedens nitratireducens</name>
    <dbReference type="NCBI Taxonomy" id="1392998"/>
    <lineage>
        <taxon>Archaea</taxon>
        <taxon>Methanobacteriati</taxon>
        <taxon>Methanobacteriota</taxon>
        <taxon>Stenosarchaea group</taxon>
        <taxon>Methanomicrobia</taxon>
        <taxon>Methanosarcinales</taxon>
        <taxon>ANME-2 cluster</taxon>
        <taxon>Candidatus Methanoperedentaceae</taxon>
        <taxon>Candidatus Methanoperedens</taxon>
    </lineage>
</organism>